<dbReference type="InterPro" id="IPR000700">
    <property type="entry name" value="PAS-assoc_C"/>
</dbReference>
<reference evidence="11 12" key="1">
    <citation type="journal article" date="2016" name="Nat. Commun.">
        <title>Thousands of microbial genomes shed light on interconnected biogeochemical processes in an aquifer system.</title>
        <authorList>
            <person name="Anantharaman K."/>
            <person name="Brown C.T."/>
            <person name="Hug L.A."/>
            <person name="Sharon I."/>
            <person name="Castelle C.J."/>
            <person name="Probst A.J."/>
            <person name="Thomas B.C."/>
            <person name="Singh A."/>
            <person name="Wilkins M.J."/>
            <person name="Karaoz U."/>
            <person name="Brodie E.L."/>
            <person name="Williams K.H."/>
            <person name="Hubbard S.S."/>
            <person name="Banfield J.F."/>
        </authorList>
    </citation>
    <scope>NUCLEOTIDE SEQUENCE [LARGE SCALE GENOMIC DNA]</scope>
</reference>
<dbReference type="InterPro" id="IPR013656">
    <property type="entry name" value="PAS_4"/>
</dbReference>
<evidence type="ECO:0000256" key="2">
    <source>
        <dbReference type="ARBA" id="ARBA00012438"/>
    </source>
</evidence>
<comment type="caution">
    <text evidence="11">The sequence shown here is derived from an EMBL/GenBank/DDBJ whole genome shotgun (WGS) entry which is preliminary data.</text>
</comment>
<dbReference type="Pfam" id="PF08448">
    <property type="entry name" value="PAS_4"/>
    <property type="match status" value="1"/>
</dbReference>
<proteinExistence type="predicted"/>
<dbReference type="NCBIfam" id="TIGR00229">
    <property type="entry name" value="sensory_box"/>
    <property type="match status" value="1"/>
</dbReference>
<dbReference type="AlphaFoldDB" id="A0A1F6GL80"/>
<dbReference type="FunFam" id="3.30.565.10:FF:000016">
    <property type="entry name" value="Chemotaxis protein CheA, putative"/>
    <property type="match status" value="1"/>
</dbReference>
<dbReference type="SMART" id="SM00091">
    <property type="entry name" value="PAS"/>
    <property type="match status" value="1"/>
</dbReference>
<dbReference type="PANTHER" id="PTHR43395">
    <property type="entry name" value="SENSOR HISTIDINE KINASE CHEA"/>
    <property type="match status" value="1"/>
</dbReference>
<dbReference type="InterPro" id="IPR036641">
    <property type="entry name" value="HPT_dom_sf"/>
</dbReference>
<dbReference type="InterPro" id="IPR003594">
    <property type="entry name" value="HATPase_dom"/>
</dbReference>
<dbReference type="GO" id="GO:0000160">
    <property type="term" value="P:phosphorelay signal transduction system"/>
    <property type="evidence" value="ECO:0007669"/>
    <property type="project" value="InterPro"/>
</dbReference>
<accession>A0A1F6GL80</accession>
<dbReference type="Gene3D" id="1.20.120.160">
    <property type="entry name" value="HPT domain"/>
    <property type="match status" value="1"/>
</dbReference>
<gene>
    <name evidence="11" type="ORF">A2557_13265</name>
</gene>
<evidence type="ECO:0000313" key="12">
    <source>
        <dbReference type="Proteomes" id="UP000177583"/>
    </source>
</evidence>
<dbReference type="GO" id="GO:0004673">
    <property type="term" value="F:protein histidine kinase activity"/>
    <property type="evidence" value="ECO:0007669"/>
    <property type="project" value="UniProtKB-EC"/>
</dbReference>
<evidence type="ECO:0000256" key="5">
    <source>
        <dbReference type="ARBA" id="ARBA00022679"/>
    </source>
</evidence>
<dbReference type="PROSITE" id="PS50109">
    <property type="entry name" value="HIS_KIN"/>
    <property type="match status" value="1"/>
</dbReference>
<evidence type="ECO:0000256" key="1">
    <source>
        <dbReference type="ARBA" id="ARBA00000085"/>
    </source>
</evidence>
<evidence type="ECO:0000256" key="6">
    <source>
        <dbReference type="ARBA" id="ARBA00022777"/>
    </source>
</evidence>
<evidence type="ECO:0000259" key="9">
    <source>
        <dbReference type="PROSITE" id="PS50112"/>
    </source>
</evidence>
<dbReference type="SUPFAM" id="SSF50341">
    <property type="entry name" value="CheW-like"/>
    <property type="match status" value="1"/>
</dbReference>
<dbReference type="Pfam" id="PF02518">
    <property type="entry name" value="HATPase_c"/>
    <property type="match status" value="1"/>
</dbReference>
<dbReference type="PANTHER" id="PTHR43395:SF8">
    <property type="entry name" value="HISTIDINE KINASE"/>
    <property type="match status" value="1"/>
</dbReference>
<dbReference type="InterPro" id="IPR002545">
    <property type="entry name" value="CheW-lke_dom"/>
</dbReference>
<dbReference type="SUPFAM" id="SSF55785">
    <property type="entry name" value="PYP-like sensor domain (PAS domain)"/>
    <property type="match status" value="1"/>
</dbReference>
<dbReference type="Proteomes" id="UP000177583">
    <property type="component" value="Unassembled WGS sequence"/>
</dbReference>
<dbReference type="Pfam" id="PF01584">
    <property type="entry name" value="CheW"/>
    <property type="match status" value="1"/>
</dbReference>
<evidence type="ECO:0000259" key="10">
    <source>
        <dbReference type="PROSITE" id="PS50113"/>
    </source>
</evidence>
<dbReference type="InterPro" id="IPR005467">
    <property type="entry name" value="His_kinase_dom"/>
</dbReference>
<dbReference type="InterPro" id="IPR051315">
    <property type="entry name" value="Bact_Chemotaxis_CheA"/>
</dbReference>
<dbReference type="InterPro" id="IPR036061">
    <property type="entry name" value="CheW-like_dom_sf"/>
</dbReference>
<dbReference type="PROSITE" id="PS50113">
    <property type="entry name" value="PAC"/>
    <property type="match status" value="1"/>
</dbReference>
<dbReference type="InterPro" id="IPR000014">
    <property type="entry name" value="PAS"/>
</dbReference>
<feature type="domain" description="PAS" evidence="9">
    <location>
        <begin position="137"/>
        <end position="207"/>
    </location>
</feature>
<comment type="function">
    <text evidence="7">Involved in the transmission of sensory signals from the chemoreceptors to the flagellar motors. CheA is autophosphorylated; it can transfer its phosphate group to either CheB or CheY.</text>
</comment>
<keyword evidence="6" id="KW-0418">Kinase</keyword>
<dbReference type="EMBL" id="MFNF01000066">
    <property type="protein sequence ID" value="OGG98868.1"/>
    <property type="molecule type" value="Genomic_DNA"/>
</dbReference>
<dbReference type="SMART" id="SM00387">
    <property type="entry name" value="HATPase_c"/>
    <property type="match status" value="1"/>
</dbReference>
<dbReference type="GO" id="GO:0006935">
    <property type="term" value="P:chemotaxis"/>
    <property type="evidence" value="ECO:0007669"/>
    <property type="project" value="InterPro"/>
</dbReference>
<dbReference type="PROSITE" id="PS50112">
    <property type="entry name" value="PAS"/>
    <property type="match status" value="1"/>
</dbReference>
<evidence type="ECO:0000313" key="11">
    <source>
        <dbReference type="EMBL" id="OGG98868.1"/>
    </source>
</evidence>
<protein>
    <recommendedName>
        <fullName evidence="3">Chemotaxis protein CheA</fullName>
        <ecNumber evidence="2">2.7.13.3</ecNumber>
    </recommendedName>
</protein>
<dbReference type="SUPFAM" id="SSF55874">
    <property type="entry name" value="ATPase domain of HSP90 chaperone/DNA topoisomerase II/histidine kinase"/>
    <property type="match status" value="1"/>
</dbReference>
<dbReference type="Gene3D" id="3.30.450.20">
    <property type="entry name" value="PAS domain"/>
    <property type="match status" value="1"/>
</dbReference>
<evidence type="ECO:0000259" key="8">
    <source>
        <dbReference type="PROSITE" id="PS50109"/>
    </source>
</evidence>
<dbReference type="Gene3D" id="3.30.565.10">
    <property type="entry name" value="Histidine kinase-like ATPase, C-terminal domain"/>
    <property type="match status" value="1"/>
</dbReference>
<evidence type="ECO:0000256" key="3">
    <source>
        <dbReference type="ARBA" id="ARBA00021495"/>
    </source>
</evidence>
<feature type="domain" description="PAC" evidence="10">
    <location>
        <begin position="210"/>
        <end position="262"/>
    </location>
</feature>
<evidence type="ECO:0000256" key="4">
    <source>
        <dbReference type="ARBA" id="ARBA00022553"/>
    </source>
</evidence>
<dbReference type="PRINTS" id="PR00344">
    <property type="entry name" value="BCTRLSENSOR"/>
</dbReference>
<dbReference type="InterPro" id="IPR004358">
    <property type="entry name" value="Sig_transdc_His_kin-like_C"/>
</dbReference>
<dbReference type="SUPFAM" id="SSF47226">
    <property type="entry name" value="Histidine-containing phosphotransfer domain, HPT domain"/>
    <property type="match status" value="1"/>
</dbReference>
<keyword evidence="5" id="KW-0808">Transferase</keyword>
<keyword evidence="4" id="KW-0597">Phosphoprotein</keyword>
<dbReference type="CDD" id="cd00130">
    <property type="entry name" value="PAS"/>
    <property type="match status" value="1"/>
</dbReference>
<dbReference type="InterPro" id="IPR035965">
    <property type="entry name" value="PAS-like_dom_sf"/>
</dbReference>
<name>A0A1F6GL80_9PROT</name>
<evidence type="ECO:0000256" key="7">
    <source>
        <dbReference type="ARBA" id="ARBA00035100"/>
    </source>
</evidence>
<comment type="catalytic activity">
    <reaction evidence="1">
        <text>ATP + protein L-histidine = ADP + protein N-phospho-L-histidine.</text>
        <dbReference type="EC" id="2.7.13.3"/>
    </reaction>
</comment>
<dbReference type="EC" id="2.7.13.3" evidence="2"/>
<dbReference type="InterPro" id="IPR036890">
    <property type="entry name" value="HATPase_C_sf"/>
</dbReference>
<organism evidence="11 12">
    <name type="scientific">Candidatus Lambdaproteobacteria bacterium RIFOXYD2_FULL_56_26</name>
    <dbReference type="NCBI Taxonomy" id="1817773"/>
    <lineage>
        <taxon>Bacteria</taxon>
        <taxon>Pseudomonadati</taxon>
        <taxon>Pseudomonadota</taxon>
        <taxon>Candidatus Lambdaproteobacteria</taxon>
    </lineage>
</organism>
<feature type="domain" description="Histidine kinase" evidence="8">
    <location>
        <begin position="664"/>
        <end position="802"/>
    </location>
</feature>
<sequence length="934" mass="105720">MNHQLDRKDPLWEGHAVEAALLDWVNFEANQLGQPTVWVESLDEIAQLPQKGNQPLILLNLNSCPQPEGWAKGLVPFHFEGRFLIVFGGEEEDLASIWPLCQSGMLVWLRTPVSQNAVKAAVVQGENYRHLKTDLSQAKRRNVFLEKLPDLFFEADDQFRFRYVSRAVEGLLGLPAKEVLGTRFSDWLMPEDAQRLGELLDQRGTSELIRISELQIRKSSGEQATVLLSATHHLDDLEESSGFLGILQDLSEVKKTRAAVQKVVERMSIHVNQDFEIIQANFSLEPYLSPRFLEGLAVTYPRLTDYLADPAQTVLLEFALRQKESPPFPIQIKLGRAGEKAVNFLAHFHYDPQTSCLKGDLLPEELPDHVEVLSRQVEDQKRTLEMSVTVDEDTKRSILADGQNLIEELEKLAAKLEPFAYEAPNFELLEYQEFFRGKSSSKYLERLRFISNKIHSLKGSLGFILPPAKELCHAIEEITKPLAGLELVLTGEVWHLLRRFIGEIQGWVESCQAGKDPQTDFEGWIAEISTKAENARLWIGVDGQNLKRFHDHRSEEKGEARHREEEEYMSVQKRGYLALREGFEALYYSLRNFSPPEARVRPNHLLNELIKLHQNAPKVPIKLSRYLRLVPSLAAEYGKQAELLADTGEVTAGAEFWNAIHEILNHVLKNAVIHGIESPAERLSAGKPEKGVVRLNLTEDPLYFTLTLQDDGRGVNLEQICSKAVQAGVIDSSKAATLTEKEILDLLFVQGISTSTKVDQNAGRGVGLNAVQEAIRLFHGDCTIQTKANQGTVWTLRFPKQEVSLPCLILRIGSLRIAIPESNTEQLIQSKRVQKVRRDSHCEVALFEQYRLPVVEPQSIFGPEFVLSLEERYSFLVVKSQTNGRFVLPVNEVLSQALFPVEPFKGRFQTKEIHLGMTLFEERPLMVFNPEAPL</sequence>